<name>A0ABQ9X020_9EUKA</name>
<feature type="transmembrane region" description="Helical" evidence="2">
    <location>
        <begin position="207"/>
        <end position="227"/>
    </location>
</feature>
<evidence type="ECO:0000313" key="4">
    <source>
        <dbReference type="Proteomes" id="UP001281761"/>
    </source>
</evidence>
<keyword evidence="4" id="KW-1185">Reference proteome</keyword>
<dbReference type="EMBL" id="JARBJD010000272">
    <property type="protein sequence ID" value="KAK2945122.1"/>
    <property type="molecule type" value="Genomic_DNA"/>
</dbReference>
<dbReference type="PANTHER" id="PTHR31735">
    <property type="entry name" value="VACUOLAR MEMBRANE PROTEIN YPL162C"/>
    <property type="match status" value="1"/>
</dbReference>
<dbReference type="PANTHER" id="PTHR31735:SF1">
    <property type="entry name" value="VACUOLAR MEMBRANE PROTEIN YPL162C"/>
    <property type="match status" value="1"/>
</dbReference>
<feature type="compositionally biased region" description="Polar residues" evidence="1">
    <location>
        <begin position="342"/>
        <end position="351"/>
    </location>
</feature>
<keyword evidence="2" id="KW-0812">Transmembrane</keyword>
<protein>
    <submittedName>
        <fullName evidence="3">Store-operated calcium entry regulator STIMATE</fullName>
    </submittedName>
</protein>
<evidence type="ECO:0000313" key="3">
    <source>
        <dbReference type="EMBL" id="KAK2945122.1"/>
    </source>
</evidence>
<feature type="region of interest" description="Disordered" evidence="1">
    <location>
        <begin position="328"/>
        <end position="376"/>
    </location>
</feature>
<reference evidence="3 4" key="1">
    <citation type="journal article" date="2022" name="bioRxiv">
        <title>Genomics of Preaxostyla Flagellates Illuminates Evolutionary Transitions and the Path Towards Mitochondrial Loss.</title>
        <authorList>
            <person name="Novak L.V.F."/>
            <person name="Treitli S.C."/>
            <person name="Pyrih J."/>
            <person name="Halakuc P."/>
            <person name="Pipaliya S.V."/>
            <person name="Vacek V."/>
            <person name="Brzon O."/>
            <person name="Soukal P."/>
            <person name="Eme L."/>
            <person name="Dacks J.B."/>
            <person name="Karnkowska A."/>
            <person name="Elias M."/>
            <person name="Hampl V."/>
        </authorList>
    </citation>
    <scope>NUCLEOTIDE SEQUENCE [LARGE SCALE GENOMIC DNA]</scope>
    <source>
        <strain evidence="3">NAU3</strain>
        <tissue evidence="3">Gut</tissue>
    </source>
</reference>
<organism evidence="3 4">
    <name type="scientific">Blattamonas nauphoetae</name>
    <dbReference type="NCBI Taxonomy" id="2049346"/>
    <lineage>
        <taxon>Eukaryota</taxon>
        <taxon>Metamonada</taxon>
        <taxon>Preaxostyla</taxon>
        <taxon>Oxymonadida</taxon>
        <taxon>Blattamonas</taxon>
    </lineage>
</organism>
<dbReference type="Proteomes" id="UP001281761">
    <property type="component" value="Unassembled WGS sequence"/>
</dbReference>
<accession>A0ABQ9X020</accession>
<dbReference type="Pfam" id="PF12400">
    <property type="entry name" value="STIMATE"/>
    <property type="match status" value="1"/>
</dbReference>
<gene>
    <name evidence="3" type="ORF">BLNAU_19971</name>
</gene>
<evidence type="ECO:0000256" key="2">
    <source>
        <dbReference type="SAM" id="Phobius"/>
    </source>
</evidence>
<proteinExistence type="predicted"/>
<evidence type="ECO:0000256" key="1">
    <source>
        <dbReference type="SAM" id="MobiDB-lite"/>
    </source>
</evidence>
<feature type="transmembrane region" description="Helical" evidence="2">
    <location>
        <begin position="110"/>
        <end position="130"/>
    </location>
</feature>
<comment type="caution">
    <text evidence="3">The sequence shown here is derived from an EMBL/GenBank/DDBJ whole genome shotgun (WGS) entry which is preliminary data.</text>
</comment>
<feature type="compositionally biased region" description="Acidic residues" evidence="1">
    <location>
        <begin position="262"/>
        <end position="277"/>
    </location>
</feature>
<sequence>MAVNAFSKKQVCHVKSDRGYRISSTSRVPDSMSSSCQLDGWFSWVIQTVMGAVALSSLIIKWRREIPRRRTTVFIFDTTKQASGMLLQHFGNLFFSIIAGNLDETDQCSWYLGTLLIDSLVGTLTCWLLTKLHSWLLTFCRGKCRILSFGDYSNPPQCLPFIAQMGIWWLYILLSKCIVFPTILLIRVPITVSCSFILKPLQSYPELKILVVVFLIPFIVNTTIFWIQDSFLKKKDTGNRRRRRRKGNRDEDDGNAARLGLLEDEEDDPKESDGEWMDADNVFSLPENGGTFGDLKGHTDELIDLSDLRPRLIVAAPEIEKETENLKNLSSATISEQEDQTEASIRVNTSRGKGEEEHFQADLGDITAEETPNQDT</sequence>
<feature type="transmembrane region" description="Helical" evidence="2">
    <location>
        <begin position="166"/>
        <end position="186"/>
    </location>
</feature>
<feature type="transmembrane region" description="Helical" evidence="2">
    <location>
        <begin position="41"/>
        <end position="60"/>
    </location>
</feature>
<dbReference type="InterPro" id="IPR022127">
    <property type="entry name" value="STIMATE/YPL162C"/>
</dbReference>
<feature type="region of interest" description="Disordered" evidence="1">
    <location>
        <begin position="238"/>
        <end position="277"/>
    </location>
</feature>
<keyword evidence="2" id="KW-0472">Membrane</keyword>
<keyword evidence="2" id="KW-1133">Transmembrane helix</keyword>